<dbReference type="AlphaFoldDB" id="A0A4Z2IYL2"/>
<organism evidence="1 2">
    <name type="scientific">Liparis tanakae</name>
    <name type="common">Tanaka's snailfish</name>
    <dbReference type="NCBI Taxonomy" id="230148"/>
    <lineage>
        <taxon>Eukaryota</taxon>
        <taxon>Metazoa</taxon>
        <taxon>Chordata</taxon>
        <taxon>Craniata</taxon>
        <taxon>Vertebrata</taxon>
        <taxon>Euteleostomi</taxon>
        <taxon>Actinopterygii</taxon>
        <taxon>Neopterygii</taxon>
        <taxon>Teleostei</taxon>
        <taxon>Neoteleostei</taxon>
        <taxon>Acanthomorphata</taxon>
        <taxon>Eupercaria</taxon>
        <taxon>Perciformes</taxon>
        <taxon>Cottioidei</taxon>
        <taxon>Cottales</taxon>
        <taxon>Liparidae</taxon>
        <taxon>Liparis</taxon>
    </lineage>
</organism>
<gene>
    <name evidence="1" type="ORF">EYF80_006677</name>
</gene>
<proteinExistence type="predicted"/>
<accession>A0A4Z2IYL2</accession>
<sequence length="98" mass="10361">MHAAQCIGVLPLREIASHGLGTAVALIVGDQDAMAFFQGHFCIAAFRLLSPPCIQRPESTSPSMYLAISTSDLSAICNIKASVSVELNGDKREASIND</sequence>
<comment type="caution">
    <text evidence="1">The sequence shown here is derived from an EMBL/GenBank/DDBJ whole genome shotgun (WGS) entry which is preliminary data.</text>
</comment>
<dbReference type="EMBL" id="SRLO01000035">
    <property type="protein sequence ID" value="TNN83070.1"/>
    <property type="molecule type" value="Genomic_DNA"/>
</dbReference>
<reference evidence="1 2" key="1">
    <citation type="submission" date="2019-03" db="EMBL/GenBank/DDBJ databases">
        <title>First draft genome of Liparis tanakae, snailfish: a comprehensive survey of snailfish specific genes.</title>
        <authorList>
            <person name="Kim W."/>
            <person name="Song I."/>
            <person name="Jeong J.-H."/>
            <person name="Kim D."/>
            <person name="Kim S."/>
            <person name="Ryu S."/>
            <person name="Song J.Y."/>
            <person name="Lee S.K."/>
        </authorList>
    </citation>
    <scope>NUCLEOTIDE SEQUENCE [LARGE SCALE GENOMIC DNA]</scope>
    <source>
        <tissue evidence="1">Muscle</tissue>
    </source>
</reference>
<evidence type="ECO:0000313" key="1">
    <source>
        <dbReference type="EMBL" id="TNN83070.1"/>
    </source>
</evidence>
<name>A0A4Z2IYL2_9TELE</name>
<evidence type="ECO:0000313" key="2">
    <source>
        <dbReference type="Proteomes" id="UP000314294"/>
    </source>
</evidence>
<keyword evidence="2" id="KW-1185">Reference proteome</keyword>
<dbReference type="Proteomes" id="UP000314294">
    <property type="component" value="Unassembled WGS sequence"/>
</dbReference>
<protein>
    <submittedName>
        <fullName evidence="1">Uncharacterized protein</fullName>
    </submittedName>
</protein>